<keyword evidence="2 4" id="KW-0012">Acyltransferase</keyword>
<dbReference type="PANTHER" id="PTHR42681:SF1">
    <property type="entry name" value="MALONYL-COA-ACYL CARRIER PROTEIN TRANSACYLASE, MITOCHONDRIAL"/>
    <property type="match status" value="1"/>
</dbReference>
<name>A0A4R5F781_9ACTN</name>
<keyword evidence="1 4" id="KW-0808">Transferase</keyword>
<evidence type="ECO:0000259" key="6">
    <source>
        <dbReference type="SMART" id="SM00827"/>
    </source>
</evidence>
<dbReference type="PIRSF" id="PIRSF000446">
    <property type="entry name" value="Mct"/>
    <property type="match status" value="1"/>
</dbReference>
<dbReference type="EMBL" id="SMLD01000076">
    <property type="protein sequence ID" value="TDE43683.1"/>
    <property type="molecule type" value="Genomic_DNA"/>
</dbReference>
<comment type="similarity">
    <text evidence="4">Belongs to the fabD family.</text>
</comment>
<evidence type="ECO:0000256" key="4">
    <source>
        <dbReference type="PIRNR" id="PIRNR000446"/>
    </source>
</evidence>
<dbReference type="Pfam" id="PF00698">
    <property type="entry name" value="Acyl_transf_1"/>
    <property type="match status" value="1"/>
</dbReference>
<organism evidence="7 8">
    <name type="scientific">Nonomuraea mesophila</name>
    <dbReference type="NCBI Taxonomy" id="2530382"/>
    <lineage>
        <taxon>Bacteria</taxon>
        <taxon>Bacillati</taxon>
        <taxon>Actinomycetota</taxon>
        <taxon>Actinomycetes</taxon>
        <taxon>Streptosporangiales</taxon>
        <taxon>Streptosporangiaceae</taxon>
        <taxon>Nonomuraea</taxon>
    </lineage>
</organism>
<dbReference type="InterPro" id="IPR050858">
    <property type="entry name" value="Mal-CoA-ACP_Trans/PKS_FabD"/>
</dbReference>
<feature type="active site" evidence="5">
    <location>
        <position position="88"/>
    </location>
</feature>
<dbReference type="PANTHER" id="PTHR42681">
    <property type="entry name" value="MALONYL-COA-ACYL CARRIER PROTEIN TRANSACYLASE, MITOCHONDRIAL"/>
    <property type="match status" value="1"/>
</dbReference>
<comment type="caution">
    <text evidence="7">The sequence shown here is derived from an EMBL/GenBank/DDBJ whole genome shotgun (WGS) entry which is preliminary data.</text>
</comment>
<feature type="active site" evidence="5">
    <location>
        <position position="195"/>
    </location>
</feature>
<evidence type="ECO:0000313" key="8">
    <source>
        <dbReference type="Proteomes" id="UP000295136"/>
    </source>
</evidence>
<dbReference type="InterPro" id="IPR016036">
    <property type="entry name" value="Malonyl_transacylase_ACP-bd"/>
</dbReference>
<keyword evidence="8" id="KW-1185">Reference proteome</keyword>
<protein>
    <recommendedName>
        <fullName evidence="4">Malonyl CoA-acyl carrier protein transacylase</fullName>
        <ecNumber evidence="4">2.3.1.39</ecNumber>
    </recommendedName>
</protein>
<dbReference type="SMART" id="SM00827">
    <property type="entry name" value="PKS_AT"/>
    <property type="match status" value="1"/>
</dbReference>
<evidence type="ECO:0000256" key="5">
    <source>
        <dbReference type="PIRSR" id="PIRSR000446-1"/>
    </source>
</evidence>
<comment type="catalytic activity">
    <reaction evidence="3 4">
        <text>holo-[ACP] + malonyl-CoA = malonyl-[ACP] + CoA</text>
        <dbReference type="Rhea" id="RHEA:41792"/>
        <dbReference type="Rhea" id="RHEA-COMP:9623"/>
        <dbReference type="Rhea" id="RHEA-COMP:9685"/>
        <dbReference type="ChEBI" id="CHEBI:57287"/>
        <dbReference type="ChEBI" id="CHEBI:57384"/>
        <dbReference type="ChEBI" id="CHEBI:64479"/>
        <dbReference type="ChEBI" id="CHEBI:78449"/>
        <dbReference type="EC" id="2.3.1.39"/>
    </reaction>
</comment>
<dbReference type="Proteomes" id="UP000295136">
    <property type="component" value="Unassembled WGS sequence"/>
</dbReference>
<dbReference type="Gene3D" id="3.30.70.250">
    <property type="entry name" value="Malonyl-CoA ACP transacylase, ACP-binding"/>
    <property type="match status" value="1"/>
</dbReference>
<evidence type="ECO:0000256" key="1">
    <source>
        <dbReference type="ARBA" id="ARBA00022679"/>
    </source>
</evidence>
<proteinExistence type="inferred from homology"/>
<dbReference type="AlphaFoldDB" id="A0A4R5F781"/>
<sequence length="349" mass="35660">MLACFFPGQGTLRVGMGRTFRRHPAAMAALAEAGDVLGRDLAALCAQGPQQALISTENAQPAVTACNLAALAALRATGLEPDVVAGHSVGELSALHAAGVLDFAATLRLVEARGRIMARVRRAGVMSAVLGLTPAEAAELVALAGPGGSLAVAIENGPDHVVVSGSPDAMDRFGVLAMDRGARKVTPLSVSHAFHSPLMSEVAGEWAERVAAERLRPPQCPVLLNATGRPATGTEEIRRGLTAQLTGRVLWAGALRAAAGLGVRDCVEVGDSRALTGLARAAGLRCVSMSDPAWPRNVARLRPAGPAVLAARPAAPGLREAGVREAGVREAGVREAGVRGSGAREAGVR</sequence>
<accession>A0A4R5F781</accession>
<dbReference type="RefSeq" id="WP_132633611.1">
    <property type="nucleotide sequence ID" value="NZ_SMLD01000076.1"/>
</dbReference>
<dbReference type="InterPro" id="IPR024925">
    <property type="entry name" value="Malonyl_CoA-ACP_transAc"/>
</dbReference>
<dbReference type="EC" id="2.3.1.39" evidence="4"/>
<dbReference type="InterPro" id="IPR016035">
    <property type="entry name" value="Acyl_Trfase/lysoPLipase"/>
</dbReference>
<dbReference type="InterPro" id="IPR014043">
    <property type="entry name" value="Acyl_transferase_dom"/>
</dbReference>
<dbReference type="SUPFAM" id="SSF55048">
    <property type="entry name" value="Probable ACP-binding domain of malonyl-CoA ACP transacylase"/>
    <property type="match status" value="1"/>
</dbReference>
<evidence type="ECO:0000256" key="3">
    <source>
        <dbReference type="ARBA" id="ARBA00048462"/>
    </source>
</evidence>
<feature type="domain" description="Malonyl-CoA:ACP transacylase (MAT)" evidence="6">
    <location>
        <begin position="5"/>
        <end position="294"/>
    </location>
</feature>
<dbReference type="GO" id="GO:0005829">
    <property type="term" value="C:cytosol"/>
    <property type="evidence" value="ECO:0007669"/>
    <property type="project" value="TreeGrafter"/>
</dbReference>
<dbReference type="GO" id="GO:0004314">
    <property type="term" value="F:[acyl-carrier-protein] S-malonyltransferase activity"/>
    <property type="evidence" value="ECO:0007669"/>
    <property type="project" value="UniProtKB-EC"/>
</dbReference>
<evidence type="ECO:0000313" key="7">
    <source>
        <dbReference type="EMBL" id="TDE43683.1"/>
    </source>
</evidence>
<dbReference type="GO" id="GO:0006633">
    <property type="term" value="P:fatty acid biosynthetic process"/>
    <property type="evidence" value="ECO:0007669"/>
    <property type="project" value="TreeGrafter"/>
</dbReference>
<dbReference type="InterPro" id="IPR001227">
    <property type="entry name" value="Ac_transferase_dom_sf"/>
</dbReference>
<gene>
    <name evidence="7" type="ORF">E1295_26080</name>
</gene>
<evidence type="ECO:0000256" key="2">
    <source>
        <dbReference type="ARBA" id="ARBA00023315"/>
    </source>
</evidence>
<reference evidence="7 8" key="1">
    <citation type="submission" date="2019-03" db="EMBL/GenBank/DDBJ databases">
        <title>Draft genome sequences of novel Actinobacteria.</title>
        <authorList>
            <person name="Sahin N."/>
            <person name="Ay H."/>
            <person name="Saygin H."/>
        </authorList>
    </citation>
    <scope>NUCLEOTIDE SEQUENCE [LARGE SCALE GENOMIC DNA]</scope>
    <source>
        <strain evidence="7 8">6K102</strain>
    </source>
</reference>
<dbReference type="Gene3D" id="3.40.366.10">
    <property type="entry name" value="Malonyl-Coenzyme A Acyl Carrier Protein, domain 2"/>
    <property type="match status" value="1"/>
</dbReference>
<dbReference type="SUPFAM" id="SSF52151">
    <property type="entry name" value="FabD/lysophospholipase-like"/>
    <property type="match status" value="1"/>
</dbReference>